<dbReference type="Pfam" id="PF00440">
    <property type="entry name" value="TetR_N"/>
    <property type="match status" value="1"/>
</dbReference>
<keyword evidence="1 2" id="KW-0238">DNA-binding</keyword>
<dbReference type="PRINTS" id="PR00455">
    <property type="entry name" value="HTHTETR"/>
</dbReference>
<dbReference type="InterPro" id="IPR009057">
    <property type="entry name" value="Homeodomain-like_sf"/>
</dbReference>
<reference evidence="4 5" key="1">
    <citation type="submission" date="2019-07" db="EMBL/GenBank/DDBJ databases">
        <title>Whole genome shotgun sequence of Deinococcus cellulosilyticus NBRC 106333.</title>
        <authorList>
            <person name="Hosoyama A."/>
            <person name="Uohara A."/>
            <person name="Ohji S."/>
            <person name="Ichikawa N."/>
        </authorList>
    </citation>
    <scope>NUCLEOTIDE SEQUENCE [LARGE SCALE GENOMIC DNA]</scope>
    <source>
        <strain evidence="4 5">NBRC 106333</strain>
    </source>
</reference>
<dbReference type="AlphaFoldDB" id="A0A511N5J2"/>
<dbReference type="PROSITE" id="PS50977">
    <property type="entry name" value="HTH_TETR_2"/>
    <property type="match status" value="1"/>
</dbReference>
<dbReference type="InterPro" id="IPR050109">
    <property type="entry name" value="HTH-type_TetR-like_transc_reg"/>
</dbReference>
<dbReference type="PANTHER" id="PTHR30055:SF207">
    <property type="entry name" value="HTH-TYPE TRANSCRIPTIONAL REPRESSOR FATR"/>
    <property type="match status" value="1"/>
</dbReference>
<dbReference type="Pfam" id="PF22604">
    <property type="entry name" value="TetR_HI_0893_C"/>
    <property type="match status" value="1"/>
</dbReference>
<evidence type="ECO:0000256" key="2">
    <source>
        <dbReference type="PROSITE-ProRule" id="PRU00335"/>
    </source>
</evidence>
<dbReference type="SUPFAM" id="SSF46689">
    <property type="entry name" value="Homeodomain-like"/>
    <property type="match status" value="1"/>
</dbReference>
<dbReference type="GO" id="GO:0000976">
    <property type="term" value="F:transcription cis-regulatory region binding"/>
    <property type="evidence" value="ECO:0007669"/>
    <property type="project" value="TreeGrafter"/>
</dbReference>
<dbReference type="PANTHER" id="PTHR30055">
    <property type="entry name" value="HTH-TYPE TRANSCRIPTIONAL REGULATOR RUTR"/>
    <property type="match status" value="1"/>
</dbReference>
<name>A0A511N5J2_DEIC1</name>
<dbReference type="OrthoDB" id="6430772at2"/>
<gene>
    <name evidence="4" type="ORF">DC3_37740</name>
</gene>
<dbReference type="Gene3D" id="1.10.357.10">
    <property type="entry name" value="Tetracycline Repressor, domain 2"/>
    <property type="match status" value="1"/>
</dbReference>
<sequence>MSQTRNRKTASQDRRAAILQAMLELIAERGFHDTPMTLISQRSGASAGIIYHYFENKDQMIHALYREVKLDYARAILKDHPEALPAARAFRQMWLNGYQYHRVHPRETLFMEQFENSPFYQQHGPIPEIDEAFARVLPLFEKPEGRFKNLPLEVIWEMSFGTAARVARLEHISGHQILDPGKLDLLALACWHAVSEAN</sequence>
<evidence type="ECO:0000259" key="3">
    <source>
        <dbReference type="PROSITE" id="PS50977"/>
    </source>
</evidence>
<dbReference type="Proteomes" id="UP000321306">
    <property type="component" value="Unassembled WGS sequence"/>
</dbReference>
<dbReference type="InterPro" id="IPR054422">
    <property type="entry name" value="TetR-like_HI_0893_C"/>
</dbReference>
<keyword evidence="5" id="KW-1185">Reference proteome</keyword>
<organism evidence="4 5">
    <name type="scientific">Deinococcus cellulosilyticus (strain DSM 18568 / NBRC 106333 / KACC 11606 / 5516J-15)</name>
    <dbReference type="NCBI Taxonomy" id="1223518"/>
    <lineage>
        <taxon>Bacteria</taxon>
        <taxon>Thermotogati</taxon>
        <taxon>Deinococcota</taxon>
        <taxon>Deinococci</taxon>
        <taxon>Deinococcales</taxon>
        <taxon>Deinococcaceae</taxon>
        <taxon>Deinococcus</taxon>
    </lineage>
</organism>
<accession>A0A511N5J2</accession>
<dbReference type="RefSeq" id="WP_146886976.1">
    <property type="nucleotide sequence ID" value="NZ_BJXB01000018.1"/>
</dbReference>
<comment type="caution">
    <text evidence="4">The sequence shown here is derived from an EMBL/GenBank/DDBJ whole genome shotgun (WGS) entry which is preliminary data.</text>
</comment>
<dbReference type="GO" id="GO:0003700">
    <property type="term" value="F:DNA-binding transcription factor activity"/>
    <property type="evidence" value="ECO:0007669"/>
    <property type="project" value="TreeGrafter"/>
</dbReference>
<evidence type="ECO:0000256" key="1">
    <source>
        <dbReference type="ARBA" id="ARBA00023125"/>
    </source>
</evidence>
<feature type="domain" description="HTH tetR-type" evidence="3">
    <location>
        <begin position="12"/>
        <end position="72"/>
    </location>
</feature>
<evidence type="ECO:0000313" key="4">
    <source>
        <dbReference type="EMBL" id="GEM48139.1"/>
    </source>
</evidence>
<evidence type="ECO:0000313" key="5">
    <source>
        <dbReference type="Proteomes" id="UP000321306"/>
    </source>
</evidence>
<feature type="DNA-binding region" description="H-T-H motif" evidence="2">
    <location>
        <begin position="35"/>
        <end position="54"/>
    </location>
</feature>
<proteinExistence type="predicted"/>
<dbReference type="InterPro" id="IPR001647">
    <property type="entry name" value="HTH_TetR"/>
</dbReference>
<dbReference type="EMBL" id="BJXB01000018">
    <property type="protein sequence ID" value="GEM48139.1"/>
    <property type="molecule type" value="Genomic_DNA"/>
</dbReference>
<protein>
    <submittedName>
        <fullName evidence="4">TetR family transcriptional regulator</fullName>
    </submittedName>
</protein>